<keyword evidence="2" id="KW-0805">Transcription regulation</keyword>
<comment type="caution">
    <text evidence="7">The sequence shown here is derived from an EMBL/GenBank/DDBJ whole genome shotgun (WGS) entry which is preliminary data.</text>
</comment>
<dbReference type="InterPro" id="IPR009061">
    <property type="entry name" value="DNA-bd_dom_put_sf"/>
</dbReference>
<dbReference type="SMART" id="SM00422">
    <property type="entry name" value="HTH_MERR"/>
    <property type="match status" value="1"/>
</dbReference>
<sequence>MRIGELSRRTGVSPRLLRYYEEQGLLRSERDANGYRRYHPGAAERVGRIREFLAAGMTTETIRTLLPCAQGGPGLLTCEHSVQVMGDELARLDEQMAELRRRKEALLGVTKAMDARRREDEALAGAALRSA</sequence>
<keyword evidence="3" id="KW-0238">DNA-binding</keyword>
<keyword evidence="4" id="KW-0804">Transcription</keyword>
<evidence type="ECO:0000313" key="7">
    <source>
        <dbReference type="EMBL" id="RKN70235.1"/>
    </source>
</evidence>
<evidence type="ECO:0000256" key="1">
    <source>
        <dbReference type="ARBA" id="ARBA00022491"/>
    </source>
</evidence>
<dbReference type="SUPFAM" id="SSF46955">
    <property type="entry name" value="Putative DNA-binding domain"/>
    <property type="match status" value="1"/>
</dbReference>
<evidence type="ECO:0000256" key="3">
    <source>
        <dbReference type="ARBA" id="ARBA00023125"/>
    </source>
</evidence>
<feature type="domain" description="HTH merR-type" evidence="6">
    <location>
        <begin position="1"/>
        <end position="68"/>
    </location>
</feature>
<dbReference type="PROSITE" id="PS50937">
    <property type="entry name" value="HTH_MERR_2"/>
    <property type="match status" value="1"/>
</dbReference>
<dbReference type="EMBL" id="RBAM01000008">
    <property type="protein sequence ID" value="RKN70235.1"/>
    <property type="molecule type" value="Genomic_DNA"/>
</dbReference>
<dbReference type="OrthoDB" id="3824912at2"/>
<dbReference type="Proteomes" id="UP000270343">
    <property type="component" value="Unassembled WGS sequence"/>
</dbReference>
<dbReference type="InterPro" id="IPR047057">
    <property type="entry name" value="MerR_fam"/>
</dbReference>
<evidence type="ECO:0000256" key="2">
    <source>
        <dbReference type="ARBA" id="ARBA00023015"/>
    </source>
</evidence>
<evidence type="ECO:0000256" key="4">
    <source>
        <dbReference type="ARBA" id="ARBA00023163"/>
    </source>
</evidence>
<organism evidence="7 8">
    <name type="scientific">Streptomyces klenkii</name>
    <dbReference type="NCBI Taxonomy" id="1420899"/>
    <lineage>
        <taxon>Bacteria</taxon>
        <taxon>Bacillati</taxon>
        <taxon>Actinomycetota</taxon>
        <taxon>Actinomycetes</taxon>
        <taxon>Kitasatosporales</taxon>
        <taxon>Streptomycetaceae</taxon>
        <taxon>Streptomyces</taxon>
    </lineage>
</organism>
<dbReference type="AlphaFoldDB" id="A0A3B0B8U0"/>
<feature type="coiled-coil region" evidence="5">
    <location>
        <begin position="82"/>
        <end position="109"/>
    </location>
</feature>
<evidence type="ECO:0000313" key="8">
    <source>
        <dbReference type="Proteomes" id="UP000270343"/>
    </source>
</evidence>
<protein>
    <submittedName>
        <fullName evidence="7">MerR family transcriptional regulator</fullName>
    </submittedName>
</protein>
<dbReference type="CDD" id="cd01282">
    <property type="entry name" value="HTH_MerR-like_sg3"/>
    <property type="match status" value="1"/>
</dbReference>
<proteinExistence type="predicted"/>
<dbReference type="RefSeq" id="WP_120756906.1">
    <property type="nucleotide sequence ID" value="NZ_JBFADQ010000003.1"/>
</dbReference>
<dbReference type="GO" id="GO:0003700">
    <property type="term" value="F:DNA-binding transcription factor activity"/>
    <property type="evidence" value="ECO:0007669"/>
    <property type="project" value="InterPro"/>
</dbReference>
<keyword evidence="8" id="KW-1185">Reference proteome</keyword>
<keyword evidence="1" id="KW-0678">Repressor</keyword>
<evidence type="ECO:0000259" key="6">
    <source>
        <dbReference type="PROSITE" id="PS50937"/>
    </source>
</evidence>
<dbReference type="Pfam" id="PF13411">
    <property type="entry name" value="MerR_1"/>
    <property type="match status" value="1"/>
</dbReference>
<name>A0A3B0B8U0_9ACTN</name>
<dbReference type="PANTHER" id="PTHR30204:SF69">
    <property type="entry name" value="MERR-FAMILY TRANSCRIPTIONAL REGULATOR"/>
    <property type="match status" value="1"/>
</dbReference>
<evidence type="ECO:0000256" key="5">
    <source>
        <dbReference type="SAM" id="Coils"/>
    </source>
</evidence>
<reference evidence="7 8" key="1">
    <citation type="journal article" date="2015" name="Antonie Van Leeuwenhoek">
        <title>Streptomyces klenkii sp. nov., isolated from deep marine sediment.</title>
        <authorList>
            <person name="Veyisoglu A."/>
            <person name="Sahin N."/>
        </authorList>
    </citation>
    <scope>NUCLEOTIDE SEQUENCE [LARGE SCALE GENOMIC DNA]</scope>
    <source>
        <strain evidence="7 8">KCTC 29202</strain>
    </source>
</reference>
<dbReference type="PANTHER" id="PTHR30204">
    <property type="entry name" value="REDOX-CYCLING DRUG-SENSING TRANSCRIPTIONAL ACTIVATOR SOXR"/>
    <property type="match status" value="1"/>
</dbReference>
<dbReference type="Gene3D" id="1.10.1660.10">
    <property type="match status" value="1"/>
</dbReference>
<dbReference type="GO" id="GO:0003677">
    <property type="term" value="F:DNA binding"/>
    <property type="evidence" value="ECO:0007669"/>
    <property type="project" value="UniProtKB-KW"/>
</dbReference>
<keyword evidence="5" id="KW-0175">Coiled coil</keyword>
<dbReference type="PROSITE" id="PS00552">
    <property type="entry name" value="HTH_MERR_1"/>
    <property type="match status" value="1"/>
</dbReference>
<dbReference type="InterPro" id="IPR000551">
    <property type="entry name" value="MerR-type_HTH_dom"/>
</dbReference>
<accession>A0A3B0B8U0</accession>
<gene>
    <name evidence="7" type="ORF">D7231_20340</name>
</gene>
<dbReference type="PRINTS" id="PR00040">
    <property type="entry name" value="HTHMERR"/>
</dbReference>